<dbReference type="PROSITE" id="PS50043">
    <property type="entry name" value="HTH_LUXR_2"/>
    <property type="match status" value="1"/>
</dbReference>
<dbReference type="SMART" id="SM00421">
    <property type="entry name" value="HTH_LUXR"/>
    <property type="match status" value="1"/>
</dbReference>
<dbReference type="Gene3D" id="1.10.10.10">
    <property type="entry name" value="Winged helix-like DNA-binding domain superfamily/Winged helix DNA-binding domain"/>
    <property type="match status" value="1"/>
</dbReference>
<organism evidence="2 3">
    <name type="scientific">Streptomyces xiamenensis</name>
    <dbReference type="NCBI Taxonomy" id="408015"/>
    <lineage>
        <taxon>Bacteria</taxon>
        <taxon>Bacillati</taxon>
        <taxon>Actinomycetota</taxon>
        <taxon>Actinomycetes</taxon>
        <taxon>Kitasatosporales</taxon>
        <taxon>Streptomycetaceae</taxon>
        <taxon>Streptomyces</taxon>
    </lineage>
</organism>
<evidence type="ECO:0000259" key="1">
    <source>
        <dbReference type="PROSITE" id="PS50043"/>
    </source>
</evidence>
<dbReference type="GO" id="GO:0006355">
    <property type="term" value="P:regulation of DNA-templated transcription"/>
    <property type="evidence" value="ECO:0007669"/>
    <property type="project" value="InterPro"/>
</dbReference>
<dbReference type="GO" id="GO:0003677">
    <property type="term" value="F:DNA binding"/>
    <property type="evidence" value="ECO:0007669"/>
    <property type="project" value="InterPro"/>
</dbReference>
<dbReference type="AlphaFoldDB" id="A0A0F7FPL3"/>
<evidence type="ECO:0000313" key="2">
    <source>
        <dbReference type="EMBL" id="AKG41933.1"/>
    </source>
</evidence>
<dbReference type="HOGENOM" id="CLU_000445_103_9_11"/>
<gene>
    <name evidence="2" type="ORF">SXIM_05490</name>
</gene>
<sequence>MALLASGQPNRALARQLGISERTVRAHITSLTRKLGIPTRIEAALLAFQYQDTLTAH</sequence>
<dbReference type="Proteomes" id="UP000034034">
    <property type="component" value="Chromosome"/>
</dbReference>
<feature type="domain" description="HTH luxR-type" evidence="1">
    <location>
        <begin position="1"/>
        <end position="51"/>
    </location>
</feature>
<dbReference type="Pfam" id="PF00196">
    <property type="entry name" value="GerE"/>
    <property type="match status" value="1"/>
</dbReference>
<protein>
    <submittedName>
        <fullName evidence="2">Transcription factor</fullName>
    </submittedName>
</protein>
<dbReference type="InterPro" id="IPR000792">
    <property type="entry name" value="Tscrpt_reg_LuxR_C"/>
</dbReference>
<proteinExistence type="predicted"/>
<name>A0A0F7FPL3_9ACTN</name>
<accession>A0A0F7FPL3</accession>
<dbReference type="PRINTS" id="PR00038">
    <property type="entry name" value="HTHLUXR"/>
</dbReference>
<dbReference type="KEGG" id="sxi:SXIM_05490"/>
<dbReference type="InterPro" id="IPR016032">
    <property type="entry name" value="Sig_transdc_resp-reg_C-effctor"/>
</dbReference>
<dbReference type="InterPro" id="IPR036388">
    <property type="entry name" value="WH-like_DNA-bd_sf"/>
</dbReference>
<dbReference type="SUPFAM" id="SSF46894">
    <property type="entry name" value="C-terminal effector domain of the bipartite response regulators"/>
    <property type="match status" value="1"/>
</dbReference>
<dbReference type="EMBL" id="CP009922">
    <property type="protein sequence ID" value="AKG41933.1"/>
    <property type="molecule type" value="Genomic_DNA"/>
</dbReference>
<dbReference type="STRING" id="408015.SXIM_05490"/>
<keyword evidence="3" id="KW-1185">Reference proteome</keyword>
<dbReference type="PATRIC" id="fig|408015.6.peg.577"/>
<dbReference type="CDD" id="cd06170">
    <property type="entry name" value="LuxR_C_like"/>
    <property type="match status" value="1"/>
</dbReference>
<reference evidence="2" key="1">
    <citation type="submission" date="2019-08" db="EMBL/GenBank/DDBJ databases">
        <title>Complete genome sequence of a mangrove-derived Streptomyces xiamenensis.</title>
        <authorList>
            <person name="Xu J."/>
        </authorList>
    </citation>
    <scope>NUCLEOTIDE SEQUENCE</scope>
    <source>
        <strain evidence="2">318</strain>
    </source>
</reference>
<evidence type="ECO:0000313" key="3">
    <source>
        <dbReference type="Proteomes" id="UP000034034"/>
    </source>
</evidence>